<dbReference type="RefSeq" id="WP_188388277.1">
    <property type="nucleotide sequence ID" value="NZ_BMFK01000001.1"/>
</dbReference>
<dbReference type="Proteomes" id="UP000605259">
    <property type="component" value="Unassembled WGS sequence"/>
</dbReference>
<dbReference type="AlphaFoldDB" id="A0A917AU67"/>
<evidence type="ECO:0000313" key="2">
    <source>
        <dbReference type="EMBL" id="GGE70664.1"/>
    </source>
</evidence>
<keyword evidence="1" id="KW-1133">Transmembrane helix</keyword>
<keyword evidence="3" id="KW-1185">Reference proteome</keyword>
<name>A0A917AU67_9BACI</name>
<sequence length="80" mass="9517">MYQERVWQRGIDLLLFTVFVVSFYLGEYYFLIGLILIAVGIPFRIFVWQRAYGRIDFFILLTLGVLAIGICVFQLFVYFM</sequence>
<proteinExistence type="predicted"/>
<feature type="transmembrane region" description="Helical" evidence="1">
    <location>
        <begin position="12"/>
        <end position="45"/>
    </location>
</feature>
<keyword evidence="1" id="KW-0472">Membrane</keyword>
<organism evidence="2 3">
    <name type="scientific">Priestia taiwanensis</name>
    <dbReference type="NCBI Taxonomy" id="1347902"/>
    <lineage>
        <taxon>Bacteria</taxon>
        <taxon>Bacillati</taxon>
        <taxon>Bacillota</taxon>
        <taxon>Bacilli</taxon>
        <taxon>Bacillales</taxon>
        <taxon>Bacillaceae</taxon>
        <taxon>Priestia</taxon>
    </lineage>
</organism>
<comment type="caution">
    <text evidence="2">The sequence shown here is derived from an EMBL/GenBank/DDBJ whole genome shotgun (WGS) entry which is preliminary data.</text>
</comment>
<reference evidence="2" key="1">
    <citation type="journal article" date="2014" name="Int. J. Syst. Evol. Microbiol.">
        <title>Complete genome sequence of Corynebacterium casei LMG S-19264T (=DSM 44701T), isolated from a smear-ripened cheese.</title>
        <authorList>
            <consortium name="US DOE Joint Genome Institute (JGI-PGF)"/>
            <person name="Walter F."/>
            <person name="Albersmeier A."/>
            <person name="Kalinowski J."/>
            <person name="Ruckert C."/>
        </authorList>
    </citation>
    <scope>NUCLEOTIDE SEQUENCE</scope>
    <source>
        <strain evidence="2">CGMCC 1.12698</strain>
    </source>
</reference>
<keyword evidence="1" id="KW-0812">Transmembrane</keyword>
<protein>
    <submittedName>
        <fullName evidence="2">Uncharacterized protein</fullName>
    </submittedName>
</protein>
<evidence type="ECO:0000256" key="1">
    <source>
        <dbReference type="SAM" id="Phobius"/>
    </source>
</evidence>
<reference evidence="2" key="2">
    <citation type="submission" date="2020-09" db="EMBL/GenBank/DDBJ databases">
        <authorList>
            <person name="Sun Q."/>
            <person name="Zhou Y."/>
        </authorList>
    </citation>
    <scope>NUCLEOTIDE SEQUENCE</scope>
    <source>
        <strain evidence="2">CGMCC 1.12698</strain>
    </source>
</reference>
<dbReference type="EMBL" id="BMFK01000001">
    <property type="protein sequence ID" value="GGE70664.1"/>
    <property type="molecule type" value="Genomic_DNA"/>
</dbReference>
<gene>
    <name evidence="2" type="ORF">GCM10007140_20670</name>
</gene>
<accession>A0A917AU67</accession>
<feature type="transmembrane region" description="Helical" evidence="1">
    <location>
        <begin position="57"/>
        <end position="79"/>
    </location>
</feature>
<evidence type="ECO:0000313" key="3">
    <source>
        <dbReference type="Proteomes" id="UP000605259"/>
    </source>
</evidence>